<name>A0A1A6G524_ENTMU</name>
<dbReference type="AlphaFoldDB" id="A0A1A6G524"/>
<dbReference type="Proteomes" id="UP000321175">
    <property type="component" value="Unassembled WGS sequence"/>
</dbReference>
<reference evidence="4 13" key="6">
    <citation type="submission" date="2020-04" db="EMBL/GenBank/DDBJ databases">
        <authorList>
            <person name="Abaymova A."/>
            <person name="Teymurazov M."/>
            <person name="Tazyna O."/>
            <person name="Chatushin Y."/>
            <person name="Svetoch E."/>
            <person name="Pereligyn V."/>
            <person name="Pohylenko V."/>
            <person name="Platonov M."/>
            <person name="Kartsev N."/>
            <person name="Skryabin Y."/>
            <person name="Sizova A."/>
            <person name="Solomentsev V."/>
            <person name="Kislichkina A."/>
            <person name="Bogun A."/>
        </authorList>
    </citation>
    <scope>NUCLEOTIDE SEQUENCE [LARGE SCALE GENOMIC DNA]</scope>
    <source>
        <strain evidence="4">SCPM-O-B-8398</strain>
        <strain evidence="13">SCPM-O-B-8398 (E28)</strain>
    </source>
</reference>
<dbReference type="InterPro" id="IPR003772">
    <property type="entry name" value="YceD"/>
</dbReference>
<dbReference type="EMBL" id="JABCAG010000028">
    <property type="protein sequence ID" value="NMP58818.1"/>
    <property type="molecule type" value="Genomic_DNA"/>
</dbReference>
<dbReference type="Proteomes" id="UP000237934">
    <property type="component" value="Unassembled WGS sequence"/>
</dbReference>
<sequence>MKWSLLELRKYQETPLTFHETLDVKKALMKRDDSILDVAPVEVEGLVSVDNKGYLVHYTAQTTLTVPSTRSLTPVELPIKLSVDELFMTMEQYQRRDVQLPSEEILLIEGTHLDVTESIEDNILLAIPMRVLTEEEEHSTELPKGNDWEVLSEEEYEKRKTEEAETKVDPRLAKLSEFFDSASEEDDNA</sequence>
<feature type="region of interest" description="Disordered" evidence="1">
    <location>
        <begin position="135"/>
        <end position="167"/>
    </location>
</feature>
<proteinExistence type="predicted"/>
<dbReference type="EMBL" id="NGMS01000001">
    <property type="protein sequence ID" value="OTP26802.1"/>
    <property type="molecule type" value="Genomic_DNA"/>
</dbReference>
<reference evidence="5 8" key="1">
    <citation type="submission" date="2016-12" db="EMBL/GenBank/DDBJ databases">
        <authorList>
            <person name="Song W.-J."/>
            <person name="Kurnit D.M."/>
        </authorList>
    </citation>
    <scope>NUCLEOTIDE SEQUENCE [LARGE SCALE GENOMIC DNA]</scope>
    <source>
        <strain evidence="5 8">CGB1038-1_S1</strain>
    </source>
</reference>
<evidence type="ECO:0000313" key="5">
    <source>
        <dbReference type="EMBL" id="ONN43890.1"/>
    </source>
</evidence>
<dbReference type="EMBL" id="AP019810">
    <property type="protein sequence ID" value="BBM15839.1"/>
    <property type="molecule type" value="Genomic_DNA"/>
</dbReference>
<protein>
    <submittedName>
        <fullName evidence="4">DUF177 domain-containing protein</fullName>
    </submittedName>
    <submittedName>
        <fullName evidence="5">Nucleic acid-binding protein</fullName>
    </submittedName>
    <submittedName>
        <fullName evidence="2">Protein in cluster with ribosomal protein L32p</fullName>
    </submittedName>
</protein>
<evidence type="ECO:0000313" key="10">
    <source>
        <dbReference type="Proteomes" id="UP000237934"/>
    </source>
</evidence>
<evidence type="ECO:0000313" key="11">
    <source>
        <dbReference type="Proteomes" id="UP000321175"/>
    </source>
</evidence>
<keyword evidence="2" id="KW-0689">Ribosomal protein</keyword>
<evidence type="ECO:0000313" key="12">
    <source>
        <dbReference type="Proteomes" id="UP000509460"/>
    </source>
</evidence>
<dbReference type="GO" id="GO:0005840">
    <property type="term" value="C:ribosome"/>
    <property type="evidence" value="ECO:0007669"/>
    <property type="project" value="UniProtKB-KW"/>
</dbReference>
<evidence type="ECO:0000313" key="8">
    <source>
        <dbReference type="Proteomes" id="UP000189299"/>
    </source>
</evidence>
<dbReference type="GeneID" id="60998905"/>
<evidence type="ECO:0000313" key="9">
    <source>
        <dbReference type="Proteomes" id="UP000195024"/>
    </source>
</evidence>
<dbReference type="STRING" id="53346.A5802_000519"/>
<accession>A0A1A6G524</accession>
<dbReference type="OrthoDB" id="9790372at2"/>
<reference evidence="6 9" key="2">
    <citation type="submission" date="2017-05" db="EMBL/GenBank/DDBJ databases">
        <title>The Genome Sequence of Enterococcus mundtii 6B1_DIV0119.</title>
        <authorList>
            <consortium name="The Broad Institute Genomics Platform"/>
            <consortium name="The Broad Institute Genomic Center for Infectious Diseases"/>
            <person name="Earl A."/>
            <person name="Manson A."/>
            <person name="Schwartman J."/>
            <person name="Gilmore M."/>
            <person name="Abouelleil A."/>
            <person name="Cao P."/>
            <person name="Chapman S."/>
            <person name="Cusick C."/>
            <person name="Shea T."/>
            <person name="Young S."/>
            <person name="Neafsey D."/>
            <person name="Nusbaum C."/>
            <person name="Birren B."/>
        </authorList>
    </citation>
    <scope>NUCLEOTIDE SEQUENCE [LARGE SCALE GENOMIC DNA]</scope>
    <source>
        <strain evidence="6 9">6B1_DIV0119</strain>
    </source>
</reference>
<dbReference type="Pfam" id="PF02620">
    <property type="entry name" value="YceD"/>
    <property type="match status" value="1"/>
</dbReference>
<evidence type="ECO:0000313" key="3">
    <source>
        <dbReference type="EMBL" id="GEL79374.1"/>
    </source>
</evidence>
<dbReference type="RefSeq" id="WP_010735837.1">
    <property type="nucleotide sequence ID" value="NZ_AP019810.1"/>
</dbReference>
<reference evidence="2 12" key="4">
    <citation type="submission" date="2019-07" db="EMBL/GenBank/DDBJ databases">
        <title>antibiotic susceptibility of plant-derived lactic acid bacteria.</title>
        <authorList>
            <person name="Sugiyama M."/>
            <person name="Noda M."/>
        </authorList>
    </citation>
    <scope>NUCLEOTIDE SEQUENCE [LARGE SCALE GENOMIC DNA]</scope>
    <source>
        <strain evidence="2 12">15-1A</strain>
    </source>
</reference>
<reference evidence="3 11" key="5">
    <citation type="submission" date="2019-07" db="EMBL/GenBank/DDBJ databases">
        <title>Whole genome shotgun sequence of Enterococcus mundtii NBRC 100490.</title>
        <authorList>
            <person name="Hosoyama A."/>
            <person name="Uohara A."/>
            <person name="Ohji S."/>
            <person name="Ichikawa N."/>
        </authorList>
    </citation>
    <scope>NUCLEOTIDE SEQUENCE [LARGE SCALE GENOMIC DNA]</scope>
    <source>
        <strain evidence="3 11">NBRC 100490</strain>
    </source>
</reference>
<evidence type="ECO:0000256" key="1">
    <source>
        <dbReference type="SAM" id="MobiDB-lite"/>
    </source>
</evidence>
<keyword evidence="2" id="KW-0687">Ribonucleoprotein</keyword>
<dbReference type="Proteomes" id="UP000195024">
    <property type="component" value="Unassembled WGS sequence"/>
</dbReference>
<keyword evidence="11" id="KW-1185">Reference proteome</keyword>
<dbReference type="EMBL" id="MSTR01000004">
    <property type="protein sequence ID" value="ONN43890.1"/>
    <property type="molecule type" value="Genomic_DNA"/>
</dbReference>
<reference evidence="7 10" key="3">
    <citation type="journal article" date="2018" name="Pathog. Dis.">
        <title>Whole-genome sequencing based characterization of antimicrobial resistance in Enterococcus.</title>
        <authorList>
            <person name="Tyson G."/>
        </authorList>
    </citation>
    <scope>NUCLEOTIDE SEQUENCE [LARGE SCALE GENOMIC DNA]</scope>
    <source>
        <strain evidence="7 10">CVM N55263</strain>
    </source>
</reference>
<evidence type="ECO:0000313" key="7">
    <source>
        <dbReference type="EMBL" id="PQF23927.1"/>
    </source>
</evidence>
<evidence type="ECO:0000313" key="4">
    <source>
        <dbReference type="EMBL" id="NMP58818.1"/>
    </source>
</evidence>
<evidence type="ECO:0000313" key="6">
    <source>
        <dbReference type="EMBL" id="OTP26802.1"/>
    </source>
</evidence>
<gene>
    <name evidence="6" type="ORF">A5802_000519</name>
    <name evidence="5" type="ORF">BTN92_06195</name>
    <name evidence="7" type="ORF">CUS89_05395</name>
    <name evidence="2" type="ORF">EM151A_2660</name>
    <name evidence="3" type="ORF">EMU01_05180</name>
    <name evidence="4" type="ORF">HI921_10170</name>
</gene>
<dbReference type="Proteomes" id="UP000509460">
    <property type="component" value="Chromosome"/>
</dbReference>
<feature type="compositionally biased region" description="Basic and acidic residues" evidence="1">
    <location>
        <begin position="156"/>
        <end position="167"/>
    </location>
</feature>
<dbReference type="EMBL" id="BJWA01000003">
    <property type="protein sequence ID" value="GEL79374.1"/>
    <property type="molecule type" value="Genomic_DNA"/>
</dbReference>
<dbReference type="EMBL" id="PUAP01000018">
    <property type="protein sequence ID" value="PQF23927.1"/>
    <property type="molecule type" value="Genomic_DNA"/>
</dbReference>
<evidence type="ECO:0000313" key="13">
    <source>
        <dbReference type="Proteomes" id="UP000557857"/>
    </source>
</evidence>
<organism evidence="5 8">
    <name type="scientific">Enterococcus mundtii</name>
    <dbReference type="NCBI Taxonomy" id="53346"/>
    <lineage>
        <taxon>Bacteria</taxon>
        <taxon>Bacillati</taxon>
        <taxon>Bacillota</taxon>
        <taxon>Bacilli</taxon>
        <taxon>Lactobacillales</taxon>
        <taxon>Enterococcaceae</taxon>
        <taxon>Enterococcus</taxon>
    </lineage>
</organism>
<dbReference type="Proteomes" id="UP000189299">
    <property type="component" value="Unassembled WGS sequence"/>
</dbReference>
<evidence type="ECO:0000313" key="2">
    <source>
        <dbReference type="EMBL" id="BBM15839.1"/>
    </source>
</evidence>
<dbReference type="Proteomes" id="UP000557857">
    <property type="component" value="Unassembled WGS sequence"/>
</dbReference>